<organism evidence="2 3">
    <name type="scientific">Scylla paramamosain</name>
    <name type="common">Mud crab</name>
    <dbReference type="NCBI Taxonomy" id="85552"/>
    <lineage>
        <taxon>Eukaryota</taxon>
        <taxon>Metazoa</taxon>
        <taxon>Ecdysozoa</taxon>
        <taxon>Arthropoda</taxon>
        <taxon>Crustacea</taxon>
        <taxon>Multicrustacea</taxon>
        <taxon>Malacostraca</taxon>
        <taxon>Eumalacostraca</taxon>
        <taxon>Eucarida</taxon>
        <taxon>Decapoda</taxon>
        <taxon>Pleocyemata</taxon>
        <taxon>Brachyura</taxon>
        <taxon>Eubrachyura</taxon>
        <taxon>Portunoidea</taxon>
        <taxon>Portunidae</taxon>
        <taxon>Portuninae</taxon>
        <taxon>Scylla</taxon>
    </lineage>
</organism>
<gene>
    <name evidence="2" type="ORF">O3P69_013370</name>
</gene>
<protein>
    <submittedName>
        <fullName evidence="2">Uncharacterized protein</fullName>
    </submittedName>
</protein>
<proteinExistence type="predicted"/>
<keyword evidence="3" id="KW-1185">Reference proteome</keyword>
<evidence type="ECO:0000313" key="2">
    <source>
        <dbReference type="EMBL" id="KAK8393299.1"/>
    </source>
</evidence>
<name>A0AAW0TZV1_SCYPA</name>
<feature type="compositionally biased region" description="Acidic residues" evidence="1">
    <location>
        <begin position="160"/>
        <end position="175"/>
    </location>
</feature>
<sequence>MAVYVRGAAVTAAAATLREGCLEARRETCAKGSWRGEVREEAMFVRWREHKEARGEGVAGLTHHRTGYTHPPILRNTRRADRLQSPAGLLSGAASRPATLLMNAFRALLFTQSLPPLEFRRPRHRQPQVSGRPSLLSPAFQTCYSATPVVKKENDKENEEKEEEDEDDDNNNDEN</sequence>
<dbReference type="AlphaFoldDB" id="A0AAW0TZV1"/>
<accession>A0AAW0TZV1</accession>
<dbReference type="EMBL" id="JARAKH010000021">
    <property type="protein sequence ID" value="KAK8393299.1"/>
    <property type="molecule type" value="Genomic_DNA"/>
</dbReference>
<evidence type="ECO:0000256" key="1">
    <source>
        <dbReference type="SAM" id="MobiDB-lite"/>
    </source>
</evidence>
<dbReference type="Proteomes" id="UP001487740">
    <property type="component" value="Unassembled WGS sequence"/>
</dbReference>
<evidence type="ECO:0000313" key="3">
    <source>
        <dbReference type="Proteomes" id="UP001487740"/>
    </source>
</evidence>
<comment type="caution">
    <text evidence="2">The sequence shown here is derived from an EMBL/GenBank/DDBJ whole genome shotgun (WGS) entry which is preliminary data.</text>
</comment>
<feature type="region of interest" description="Disordered" evidence="1">
    <location>
        <begin position="119"/>
        <end position="175"/>
    </location>
</feature>
<reference evidence="2 3" key="1">
    <citation type="submission" date="2023-03" db="EMBL/GenBank/DDBJ databases">
        <title>High-quality genome of Scylla paramamosain provides insights in environmental adaptation.</title>
        <authorList>
            <person name="Zhang L."/>
        </authorList>
    </citation>
    <scope>NUCLEOTIDE SEQUENCE [LARGE SCALE GENOMIC DNA]</scope>
    <source>
        <strain evidence="2">LZ_2023a</strain>
        <tissue evidence="2">Muscle</tissue>
    </source>
</reference>
<feature type="compositionally biased region" description="Basic and acidic residues" evidence="1">
    <location>
        <begin position="150"/>
        <end position="159"/>
    </location>
</feature>